<gene>
    <name evidence="2" type="primary">Necator_chrX.g22860</name>
    <name evidence="2" type="ORF">RB195_022697</name>
</gene>
<sequence>MNTDLIHRPSPTVLQNAFSHPKSIDTPENFSFLIFFMTSCEWAPAQRKSADIKSGPRAVQGFMLFITTRTSEKSAGTSLVGMIGVDKGVDEQKRFQWNIFVISISQQEEVRIPSSADRSARLLAEYYNRRGPCGTSLESFFFALLPEPFTARISKKSFCNTFLQLVFAILVYFLSILFSATAYISIPQYIRQIHPTFEKYYEHRFPYILFYPPSTLVSSETTYLITLRKGDGPIWGNPVH</sequence>
<organism evidence="2 3">
    <name type="scientific">Necator americanus</name>
    <name type="common">Human hookworm</name>
    <dbReference type="NCBI Taxonomy" id="51031"/>
    <lineage>
        <taxon>Eukaryota</taxon>
        <taxon>Metazoa</taxon>
        <taxon>Ecdysozoa</taxon>
        <taxon>Nematoda</taxon>
        <taxon>Chromadorea</taxon>
        <taxon>Rhabditida</taxon>
        <taxon>Rhabditina</taxon>
        <taxon>Rhabditomorpha</taxon>
        <taxon>Strongyloidea</taxon>
        <taxon>Ancylostomatidae</taxon>
        <taxon>Bunostominae</taxon>
        <taxon>Necator</taxon>
    </lineage>
</organism>
<comment type="caution">
    <text evidence="2">The sequence shown here is derived from an EMBL/GenBank/DDBJ whole genome shotgun (WGS) entry which is preliminary data.</text>
</comment>
<dbReference type="EMBL" id="JAVFWL010000006">
    <property type="protein sequence ID" value="KAK6761710.1"/>
    <property type="molecule type" value="Genomic_DNA"/>
</dbReference>
<keyword evidence="3" id="KW-1185">Reference proteome</keyword>
<evidence type="ECO:0000313" key="2">
    <source>
        <dbReference type="EMBL" id="KAK6761710.1"/>
    </source>
</evidence>
<proteinExistence type="predicted"/>
<keyword evidence="1" id="KW-0472">Membrane</keyword>
<dbReference type="Proteomes" id="UP001303046">
    <property type="component" value="Unassembled WGS sequence"/>
</dbReference>
<name>A0ABR1EGG1_NECAM</name>
<evidence type="ECO:0000256" key="1">
    <source>
        <dbReference type="SAM" id="Phobius"/>
    </source>
</evidence>
<keyword evidence="1" id="KW-0812">Transmembrane</keyword>
<evidence type="ECO:0000313" key="3">
    <source>
        <dbReference type="Proteomes" id="UP001303046"/>
    </source>
</evidence>
<keyword evidence="1" id="KW-1133">Transmembrane helix</keyword>
<feature type="transmembrane region" description="Helical" evidence="1">
    <location>
        <begin position="162"/>
        <end position="184"/>
    </location>
</feature>
<reference evidence="2 3" key="1">
    <citation type="submission" date="2023-08" db="EMBL/GenBank/DDBJ databases">
        <title>A Necator americanus chromosomal reference genome.</title>
        <authorList>
            <person name="Ilik V."/>
            <person name="Petrzelkova K.J."/>
            <person name="Pardy F."/>
            <person name="Fuh T."/>
            <person name="Niatou-Singa F.S."/>
            <person name="Gouil Q."/>
            <person name="Baker L."/>
            <person name="Ritchie M.E."/>
            <person name="Jex A.R."/>
            <person name="Gazzola D."/>
            <person name="Li H."/>
            <person name="Toshio Fujiwara R."/>
            <person name="Zhan B."/>
            <person name="Aroian R.V."/>
            <person name="Pafco B."/>
            <person name="Schwarz E.M."/>
        </authorList>
    </citation>
    <scope>NUCLEOTIDE SEQUENCE [LARGE SCALE GENOMIC DNA]</scope>
    <source>
        <strain evidence="2 3">Aroian</strain>
        <tissue evidence="2">Whole animal</tissue>
    </source>
</reference>
<protein>
    <submittedName>
        <fullName evidence="2">Uncharacterized protein</fullName>
    </submittedName>
</protein>
<accession>A0ABR1EGG1</accession>